<name>A0A6A6W919_9PEZI</name>
<feature type="region of interest" description="Disordered" evidence="1">
    <location>
        <begin position="1"/>
        <end position="21"/>
    </location>
</feature>
<dbReference type="RefSeq" id="XP_033601604.1">
    <property type="nucleotide sequence ID" value="XM_033743785.1"/>
</dbReference>
<evidence type="ECO:0000313" key="2">
    <source>
        <dbReference type="EMBL" id="KAF2759153.1"/>
    </source>
</evidence>
<accession>A0A6A6W919</accession>
<evidence type="ECO:0000313" key="3">
    <source>
        <dbReference type="Proteomes" id="UP000799437"/>
    </source>
</evidence>
<sequence length="63" mass="7068">MASYDLHHPKPEFSDSCSPVPLSHQGKQILYLFPTDAVLFMGLSYLYPWTSPAMLFFGALSLC</sequence>
<protein>
    <submittedName>
        <fullName evidence="2">Uncharacterized protein</fullName>
    </submittedName>
</protein>
<keyword evidence="3" id="KW-1185">Reference proteome</keyword>
<dbReference type="GeneID" id="54484839"/>
<reference evidence="2" key="1">
    <citation type="journal article" date="2020" name="Stud. Mycol.">
        <title>101 Dothideomycetes genomes: a test case for predicting lifestyles and emergence of pathogens.</title>
        <authorList>
            <person name="Haridas S."/>
            <person name="Albert R."/>
            <person name="Binder M."/>
            <person name="Bloem J."/>
            <person name="Labutti K."/>
            <person name="Salamov A."/>
            <person name="Andreopoulos B."/>
            <person name="Baker S."/>
            <person name="Barry K."/>
            <person name="Bills G."/>
            <person name="Bluhm B."/>
            <person name="Cannon C."/>
            <person name="Castanera R."/>
            <person name="Culley D."/>
            <person name="Daum C."/>
            <person name="Ezra D."/>
            <person name="Gonzalez J."/>
            <person name="Henrissat B."/>
            <person name="Kuo A."/>
            <person name="Liang C."/>
            <person name="Lipzen A."/>
            <person name="Lutzoni F."/>
            <person name="Magnuson J."/>
            <person name="Mondo S."/>
            <person name="Nolan M."/>
            <person name="Ohm R."/>
            <person name="Pangilinan J."/>
            <person name="Park H.-J."/>
            <person name="Ramirez L."/>
            <person name="Alfaro M."/>
            <person name="Sun H."/>
            <person name="Tritt A."/>
            <person name="Yoshinaga Y."/>
            <person name="Zwiers L.-H."/>
            <person name="Turgeon B."/>
            <person name="Goodwin S."/>
            <person name="Spatafora J."/>
            <person name="Crous P."/>
            <person name="Grigoriev I."/>
        </authorList>
    </citation>
    <scope>NUCLEOTIDE SEQUENCE</scope>
    <source>
        <strain evidence="2">CBS 121739</strain>
    </source>
</reference>
<proteinExistence type="predicted"/>
<feature type="compositionally biased region" description="Basic and acidic residues" evidence="1">
    <location>
        <begin position="1"/>
        <end position="13"/>
    </location>
</feature>
<dbReference type="AlphaFoldDB" id="A0A6A6W919"/>
<gene>
    <name evidence="2" type="ORF">EJ05DRAFT_475377</name>
</gene>
<dbReference type="EMBL" id="ML996570">
    <property type="protein sequence ID" value="KAF2759153.1"/>
    <property type="molecule type" value="Genomic_DNA"/>
</dbReference>
<evidence type="ECO:0000256" key="1">
    <source>
        <dbReference type="SAM" id="MobiDB-lite"/>
    </source>
</evidence>
<dbReference type="Proteomes" id="UP000799437">
    <property type="component" value="Unassembled WGS sequence"/>
</dbReference>
<organism evidence="2 3">
    <name type="scientific">Pseudovirgaria hyperparasitica</name>
    <dbReference type="NCBI Taxonomy" id="470096"/>
    <lineage>
        <taxon>Eukaryota</taxon>
        <taxon>Fungi</taxon>
        <taxon>Dikarya</taxon>
        <taxon>Ascomycota</taxon>
        <taxon>Pezizomycotina</taxon>
        <taxon>Dothideomycetes</taxon>
        <taxon>Dothideomycetes incertae sedis</taxon>
        <taxon>Acrospermales</taxon>
        <taxon>Acrospermaceae</taxon>
        <taxon>Pseudovirgaria</taxon>
    </lineage>
</organism>